<dbReference type="Pfam" id="PF14833">
    <property type="entry name" value="NAD_binding_11"/>
    <property type="match status" value="1"/>
</dbReference>
<dbReference type="SUPFAM" id="SSF48179">
    <property type="entry name" value="6-phosphogluconate dehydrogenase C-terminal domain-like"/>
    <property type="match status" value="1"/>
</dbReference>
<dbReference type="PANTHER" id="PTHR43580">
    <property type="entry name" value="OXIDOREDUCTASE GLYR1-RELATED"/>
    <property type="match status" value="1"/>
</dbReference>
<keyword evidence="1" id="KW-0560">Oxidoreductase</keyword>
<dbReference type="Gene3D" id="1.10.1040.10">
    <property type="entry name" value="N-(1-d-carboxylethyl)-l-norvaline Dehydrogenase, domain 2"/>
    <property type="match status" value="1"/>
</dbReference>
<evidence type="ECO:0000313" key="7">
    <source>
        <dbReference type="Proteomes" id="UP000221168"/>
    </source>
</evidence>
<feature type="active site" evidence="3">
    <location>
        <position position="180"/>
    </location>
</feature>
<evidence type="ECO:0000259" key="4">
    <source>
        <dbReference type="Pfam" id="PF03446"/>
    </source>
</evidence>
<dbReference type="Pfam" id="PF03446">
    <property type="entry name" value="NAD_binding_2"/>
    <property type="match status" value="1"/>
</dbReference>
<reference evidence="6 7" key="1">
    <citation type="submission" date="2017-10" db="EMBL/GenBank/DDBJ databases">
        <title>Sedimentibacterium mangrovi gen. nov., sp. nov., a novel member of family Phyllobacteriacea isolated from mangrove sediment.</title>
        <authorList>
            <person name="Liao H."/>
            <person name="Tian Y."/>
        </authorList>
    </citation>
    <scope>NUCLEOTIDE SEQUENCE [LARGE SCALE GENOMIC DNA]</scope>
    <source>
        <strain evidence="6 7">X9-2-2</strain>
    </source>
</reference>
<dbReference type="InterPro" id="IPR006115">
    <property type="entry name" value="6PGDH_NADP-bd"/>
</dbReference>
<evidence type="ECO:0000313" key="6">
    <source>
        <dbReference type="EMBL" id="PHP67045.1"/>
    </source>
</evidence>
<dbReference type="GO" id="GO:0050661">
    <property type="term" value="F:NADP binding"/>
    <property type="evidence" value="ECO:0007669"/>
    <property type="project" value="InterPro"/>
</dbReference>
<dbReference type="SUPFAM" id="SSF51735">
    <property type="entry name" value="NAD(P)-binding Rossmann-fold domains"/>
    <property type="match status" value="1"/>
</dbReference>
<sequence>MAPAARTRPDMRLGFAGLGRMGTRMAANAARAGFDVMVWNRSPEPAARLATEVPVGIAASLGELAARSAVIVSMLANDEAARAVHLGDGGLVASGGAECIVEMGTISPELVTGIAAEASARGKRFLDAPVSGATQAAADAQLLVMAGGREAGYPDLPPVFGAMARKVIWLGQSGQGAVMKLAVNMLIHGINQTLSEALALAGRCGIDEALAFDVVESSAAAAPMLSYRRPLYLDEAAHPVSFTVDLAAKDVGLALDLARRHGVSMPQTRATLDVLDAACRAGFSGRDMASILTFMKEARP</sequence>
<comment type="caution">
    <text evidence="6">The sequence shown here is derived from an EMBL/GenBank/DDBJ whole genome shotgun (WGS) entry which is preliminary data.</text>
</comment>
<keyword evidence="7" id="KW-1185">Reference proteome</keyword>
<feature type="domain" description="3-hydroxyisobutyrate dehydrogenase-like NAD-binding" evidence="5">
    <location>
        <begin position="174"/>
        <end position="293"/>
    </location>
</feature>
<dbReference type="InterPro" id="IPR008927">
    <property type="entry name" value="6-PGluconate_DH-like_C_sf"/>
</dbReference>
<keyword evidence="2" id="KW-0520">NAD</keyword>
<dbReference type="GO" id="GO:0051287">
    <property type="term" value="F:NAD binding"/>
    <property type="evidence" value="ECO:0007669"/>
    <property type="project" value="InterPro"/>
</dbReference>
<dbReference type="InterPro" id="IPR051265">
    <property type="entry name" value="HIBADH-related_NP60_sf"/>
</dbReference>
<evidence type="ECO:0000256" key="1">
    <source>
        <dbReference type="ARBA" id="ARBA00023002"/>
    </source>
</evidence>
<dbReference type="InterPro" id="IPR036291">
    <property type="entry name" value="NAD(P)-bd_dom_sf"/>
</dbReference>
<evidence type="ECO:0000256" key="3">
    <source>
        <dbReference type="PIRSR" id="PIRSR000103-1"/>
    </source>
</evidence>
<protein>
    <submittedName>
        <fullName evidence="6">6-phosphogluconate dehydrogenase</fullName>
    </submittedName>
</protein>
<feature type="domain" description="6-phosphogluconate dehydrogenase NADP-binding" evidence="4">
    <location>
        <begin position="13"/>
        <end position="171"/>
    </location>
</feature>
<evidence type="ECO:0000259" key="5">
    <source>
        <dbReference type="Pfam" id="PF14833"/>
    </source>
</evidence>
<dbReference type="GO" id="GO:0016491">
    <property type="term" value="F:oxidoreductase activity"/>
    <property type="evidence" value="ECO:0007669"/>
    <property type="project" value="UniProtKB-KW"/>
</dbReference>
<gene>
    <name evidence="6" type="ORF">CSC94_10865</name>
</gene>
<organism evidence="6 7">
    <name type="scientific">Zhengella mangrovi</name>
    <dbReference type="NCBI Taxonomy" id="1982044"/>
    <lineage>
        <taxon>Bacteria</taxon>
        <taxon>Pseudomonadati</taxon>
        <taxon>Pseudomonadota</taxon>
        <taxon>Alphaproteobacteria</taxon>
        <taxon>Hyphomicrobiales</taxon>
        <taxon>Notoacmeibacteraceae</taxon>
        <taxon>Zhengella</taxon>
    </lineage>
</organism>
<dbReference type="InterPro" id="IPR013328">
    <property type="entry name" value="6PGD_dom2"/>
</dbReference>
<dbReference type="EMBL" id="PDVP01000005">
    <property type="protein sequence ID" value="PHP67045.1"/>
    <property type="molecule type" value="Genomic_DNA"/>
</dbReference>
<accession>A0A2G1QNJ0</accession>
<dbReference type="PIRSF" id="PIRSF000103">
    <property type="entry name" value="HIBADH"/>
    <property type="match status" value="1"/>
</dbReference>
<evidence type="ECO:0000256" key="2">
    <source>
        <dbReference type="ARBA" id="ARBA00023027"/>
    </source>
</evidence>
<dbReference type="InterPro" id="IPR029154">
    <property type="entry name" value="HIBADH-like_NADP-bd"/>
</dbReference>
<dbReference type="AlphaFoldDB" id="A0A2G1QNJ0"/>
<dbReference type="Gene3D" id="3.40.50.720">
    <property type="entry name" value="NAD(P)-binding Rossmann-like Domain"/>
    <property type="match status" value="1"/>
</dbReference>
<dbReference type="OrthoDB" id="9812907at2"/>
<proteinExistence type="predicted"/>
<name>A0A2G1QNJ0_9HYPH</name>
<dbReference type="PANTHER" id="PTHR43580:SF2">
    <property type="entry name" value="CYTOKINE-LIKE NUCLEAR FACTOR N-PAC"/>
    <property type="match status" value="1"/>
</dbReference>
<dbReference type="Proteomes" id="UP000221168">
    <property type="component" value="Unassembled WGS sequence"/>
</dbReference>
<dbReference type="InterPro" id="IPR015815">
    <property type="entry name" value="HIBADH-related"/>
</dbReference>